<dbReference type="RefSeq" id="WP_126967061.1">
    <property type="nucleotide sequence ID" value="NZ_CP039375.1"/>
</dbReference>
<dbReference type="Proteomes" id="UP000297053">
    <property type="component" value="Chromosome"/>
</dbReference>
<dbReference type="GeneID" id="42177897"/>
<evidence type="ECO:0000256" key="1">
    <source>
        <dbReference type="SAM" id="MobiDB-lite"/>
    </source>
</evidence>
<evidence type="ECO:0000313" key="3">
    <source>
        <dbReference type="Proteomes" id="UP000297053"/>
    </source>
</evidence>
<dbReference type="InterPro" id="IPR006311">
    <property type="entry name" value="TAT_signal"/>
</dbReference>
<dbReference type="PROSITE" id="PS51318">
    <property type="entry name" value="TAT"/>
    <property type="match status" value="1"/>
</dbReference>
<feature type="region of interest" description="Disordered" evidence="1">
    <location>
        <begin position="30"/>
        <end position="68"/>
    </location>
</feature>
<name>A0A4D6KA48_9EURY</name>
<dbReference type="AlphaFoldDB" id="A0A4D6KA48"/>
<organism evidence="2 3">
    <name type="scientific">Halomicrobium mukohataei</name>
    <dbReference type="NCBI Taxonomy" id="57705"/>
    <lineage>
        <taxon>Archaea</taxon>
        <taxon>Methanobacteriati</taxon>
        <taxon>Methanobacteriota</taxon>
        <taxon>Stenosarchaea group</taxon>
        <taxon>Halobacteria</taxon>
        <taxon>Halobacteriales</taxon>
        <taxon>Haloarculaceae</taxon>
        <taxon>Halomicrobium</taxon>
    </lineage>
</organism>
<proteinExistence type="predicted"/>
<reference evidence="2 3" key="1">
    <citation type="submission" date="2019-04" db="EMBL/GenBank/DDBJ databases">
        <title>Complete genome sequence of Arthrobacter sp. ZXY-2 associated with effective atrazine degradation and salt adaptation.</title>
        <authorList>
            <person name="Zhao X."/>
        </authorList>
    </citation>
    <scope>NUCLEOTIDE SEQUENCE [LARGE SCALE GENOMIC DNA]</scope>
    <source>
        <strain evidence="3">ZP60</strain>
    </source>
</reference>
<reference evidence="2 3" key="2">
    <citation type="submission" date="2019-04" db="EMBL/GenBank/DDBJ databases">
        <authorList>
            <person name="Yang S."/>
            <person name="Wei W."/>
        </authorList>
    </citation>
    <scope>NUCLEOTIDE SEQUENCE [LARGE SCALE GENOMIC DNA]</scope>
    <source>
        <strain evidence="3">ZP60</strain>
    </source>
</reference>
<gene>
    <name evidence="2" type="ORF">E5139_03130</name>
</gene>
<dbReference type="KEGG" id="halz:E5139_03130"/>
<accession>A0A4D6KA48</accession>
<dbReference type="EMBL" id="CP039375">
    <property type="protein sequence ID" value="QCD64684.1"/>
    <property type="molecule type" value="Genomic_DNA"/>
</dbReference>
<sequence length="124" mass="13814">MSEKHTLNGQTRRRTLQMLAGSGVGLGFASNAAAQGRKRDGKIEEDDLTRAEGTSGFVTSNEQTPDWFTIKDNGEWNIQDPEAVQNGEFTTQGHKSCLNDTLELGFERKIKGVEFKFLIHHSDM</sequence>
<protein>
    <submittedName>
        <fullName evidence="2">Uncharacterized protein</fullName>
    </submittedName>
</protein>
<feature type="compositionally biased region" description="Polar residues" evidence="1">
    <location>
        <begin position="56"/>
        <end position="66"/>
    </location>
</feature>
<evidence type="ECO:0000313" key="2">
    <source>
        <dbReference type="EMBL" id="QCD64684.1"/>
    </source>
</evidence>